<keyword evidence="11" id="KW-1185">Reference proteome</keyword>
<feature type="transmembrane region" description="Helical" evidence="7">
    <location>
        <begin position="110"/>
        <end position="133"/>
    </location>
</feature>
<keyword evidence="2" id="KW-0479">Metal-binding</keyword>
<dbReference type="InterPro" id="IPR051156">
    <property type="entry name" value="Mito/Outer_Membr_Metalloprot"/>
</dbReference>
<dbReference type="Pfam" id="PF01435">
    <property type="entry name" value="Peptidase_M48"/>
    <property type="match status" value="1"/>
</dbReference>
<reference evidence="10 11" key="1">
    <citation type="submission" date="2017-05" db="EMBL/GenBank/DDBJ databases">
        <authorList>
            <person name="Song R."/>
            <person name="Chenine A.L."/>
            <person name="Ruprecht R.M."/>
        </authorList>
    </citation>
    <scope>NUCLEOTIDE SEQUENCE [LARGE SCALE GENOMIC DNA]</scope>
    <source>
        <strain evidence="10 11">CECT 8489</strain>
    </source>
</reference>
<comment type="similarity">
    <text evidence="6">Belongs to the peptidase M48 family.</text>
</comment>
<feature type="transmembrane region" description="Helical" evidence="7">
    <location>
        <begin position="257"/>
        <end position="280"/>
    </location>
</feature>
<evidence type="ECO:0000256" key="1">
    <source>
        <dbReference type="ARBA" id="ARBA00022670"/>
    </source>
</evidence>
<evidence type="ECO:0000259" key="9">
    <source>
        <dbReference type="Pfam" id="PF23368"/>
    </source>
</evidence>
<organism evidence="10 11">
    <name type="scientific">Boseongicola aestuarii</name>
    <dbReference type="NCBI Taxonomy" id="1470561"/>
    <lineage>
        <taxon>Bacteria</taxon>
        <taxon>Pseudomonadati</taxon>
        <taxon>Pseudomonadota</taxon>
        <taxon>Alphaproteobacteria</taxon>
        <taxon>Rhodobacterales</taxon>
        <taxon>Paracoccaceae</taxon>
        <taxon>Boseongicola</taxon>
    </lineage>
</organism>
<evidence type="ECO:0000259" key="8">
    <source>
        <dbReference type="Pfam" id="PF01435"/>
    </source>
</evidence>
<evidence type="ECO:0000256" key="7">
    <source>
        <dbReference type="SAM" id="Phobius"/>
    </source>
</evidence>
<protein>
    <submittedName>
        <fullName evidence="10">TPR repeat-containing protein YfgC</fullName>
    </submittedName>
</protein>
<keyword evidence="7" id="KW-1133">Transmembrane helix</keyword>
<dbReference type="AlphaFoldDB" id="A0A238J4D4"/>
<keyword evidence="4 6" id="KW-0862">Zinc</keyword>
<evidence type="ECO:0000313" key="10">
    <source>
        <dbReference type="EMBL" id="SMX25171.1"/>
    </source>
</evidence>
<dbReference type="Gene3D" id="3.30.2010.10">
    <property type="entry name" value="Metalloproteases ('zincins'), catalytic domain"/>
    <property type="match status" value="1"/>
</dbReference>
<evidence type="ECO:0000256" key="4">
    <source>
        <dbReference type="ARBA" id="ARBA00022833"/>
    </source>
</evidence>
<dbReference type="InterPro" id="IPR055518">
    <property type="entry name" value="DUF7092"/>
</dbReference>
<evidence type="ECO:0000256" key="5">
    <source>
        <dbReference type="ARBA" id="ARBA00023049"/>
    </source>
</evidence>
<evidence type="ECO:0000313" key="11">
    <source>
        <dbReference type="Proteomes" id="UP000201838"/>
    </source>
</evidence>
<accession>A0A238J4D4</accession>
<dbReference type="GO" id="GO:0051603">
    <property type="term" value="P:proteolysis involved in protein catabolic process"/>
    <property type="evidence" value="ECO:0007669"/>
    <property type="project" value="TreeGrafter"/>
</dbReference>
<keyword evidence="3 6" id="KW-0378">Hydrolase</keyword>
<keyword evidence="1 6" id="KW-0645">Protease</keyword>
<gene>
    <name evidence="10" type="primary">yfgC</name>
    <name evidence="10" type="ORF">BOA8489_03306</name>
</gene>
<feature type="domain" description="DUF7092" evidence="9">
    <location>
        <begin position="17"/>
        <end position="72"/>
    </location>
</feature>
<keyword evidence="5 6" id="KW-0482">Metalloprotease</keyword>
<comment type="cofactor">
    <cofactor evidence="6">
        <name>Zn(2+)</name>
        <dbReference type="ChEBI" id="CHEBI:29105"/>
    </cofactor>
    <text evidence="6">Binds 1 zinc ion per subunit.</text>
</comment>
<evidence type="ECO:0000256" key="2">
    <source>
        <dbReference type="ARBA" id="ARBA00022723"/>
    </source>
</evidence>
<dbReference type="OrthoDB" id="9810445at2"/>
<dbReference type="Proteomes" id="UP000201838">
    <property type="component" value="Unassembled WGS sequence"/>
</dbReference>
<dbReference type="GO" id="GO:0016020">
    <property type="term" value="C:membrane"/>
    <property type="evidence" value="ECO:0007669"/>
    <property type="project" value="TreeGrafter"/>
</dbReference>
<evidence type="ECO:0000256" key="6">
    <source>
        <dbReference type="RuleBase" id="RU003983"/>
    </source>
</evidence>
<feature type="domain" description="Peptidase M48" evidence="8">
    <location>
        <begin position="191"/>
        <end position="350"/>
    </location>
</feature>
<dbReference type="PANTHER" id="PTHR22726:SF1">
    <property type="entry name" value="METALLOENDOPEPTIDASE OMA1, MITOCHONDRIAL"/>
    <property type="match status" value="1"/>
</dbReference>
<proteinExistence type="inferred from homology"/>
<dbReference type="InterPro" id="IPR001915">
    <property type="entry name" value="Peptidase_M48"/>
</dbReference>
<dbReference type="PANTHER" id="PTHR22726">
    <property type="entry name" value="METALLOENDOPEPTIDASE OMA1"/>
    <property type="match status" value="1"/>
</dbReference>
<dbReference type="GO" id="GO:0004222">
    <property type="term" value="F:metalloendopeptidase activity"/>
    <property type="evidence" value="ECO:0007669"/>
    <property type="project" value="InterPro"/>
</dbReference>
<keyword evidence="7" id="KW-0472">Membrane</keyword>
<keyword evidence="7" id="KW-0812">Transmembrane</keyword>
<dbReference type="Pfam" id="PF23368">
    <property type="entry name" value="DUF7092"/>
    <property type="match status" value="1"/>
</dbReference>
<sequence>MIWPASNPSAAPPAIFCDLFDGRSAAIRRVSARVDDTALILTMPEGETLSWPLASLRTVPDQADDALLVLTTTTRALARIMIEDKGLIKSIRARAGRLDAKPPVRGRGRVFGWAAAAVASVFAIVFVLVPVMADQLARVLPPAGEEALGTATLEQIQNALGEDFLPLDFCTSQDGDAAMDLMLARIGGKDLGLPYPITVSVLDHPMVNAFALPGGQVVFFRGMLDTADSPDQIAAVLAHEIGHVVARDPTRIALRSAGSLGVLGLLFGDFAGGAVVLFLVEQMIQADYSREAEAAADAYGIALLQEANVDPGALGDLFQALLDEFGDATGIAAHFMSHPALGDRIETARSAGEGIVRTRPVLGDGDWAALKAICD</sequence>
<dbReference type="RefSeq" id="WP_093975368.1">
    <property type="nucleotide sequence ID" value="NZ_FXXQ01000012.1"/>
</dbReference>
<name>A0A238J4D4_9RHOB</name>
<dbReference type="CDD" id="cd07332">
    <property type="entry name" value="M48C_Oma1_like"/>
    <property type="match status" value="1"/>
</dbReference>
<dbReference type="GO" id="GO:0046872">
    <property type="term" value="F:metal ion binding"/>
    <property type="evidence" value="ECO:0007669"/>
    <property type="project" value="UniProtKB-KW"/>
</dbReference>
<dbReference type="EMBL" id="FXXQ01000012">
    <property type="protein sequence ID" value="SMX25171.1"/>
    <property type="molecule type" value="Genomic_DNA"/>
</dbReference>
<evidence type="ECO:0000256" key="3">
    <source>
        <dbReference type="ARBA" id="ARBA00022801"/>
    </source>
</evidence>